<dbReference type="Proteomes" id="UP000008721">
    <property type="component" value="Chromosome"/>
</dbReference>
<name>E4TXW8_SULKY</name>
<organism evidence="1 2">
    <name type="scientific">Sulfuricurvum kujiense (strain ATCC BAA-921 / DSM 16994 / JCM 11577 / YK-1)</name>
    <dbReference type="NCBI Taxonomy" id="709032"/>
    <lineage>
        <taxon>Bacteria</taxon>
        <taxon>Pseudomonadati</taxon>
        <taxon>Campylobacterota</taxon>
        <taxon>Epsilonproteobacteria</taxon>
        <taxon>Campylobacterales</taxon>
        <taxon>Sulfurimonadaceae</taxon>
        <taxon>Sulfuricurvum</taxon>
    </lineage>
</organism>
<evidence type="ECO:0000313" key="1">
    <source>
        <dbReference type="EMBL" id="ADR32881.1"/>
    </source>
</evidence>
<keyword evidence="2" id="KW-1185">Reference proteome</keyword>
<sequence>MGYRPRKSPFTHLKARNLVYTENDQTYTLISFNRDSMLLEVHIKDGTETKIVTDFPFAHLPKKIKQELNPL</sequence>
<dbReference type="EMBL" id="CP002355">
    <property type="protein sequence ID" value="ADR32881.1"/>
    <property type="molecule type" value="Genomic_DNA"/>
</dbReference>
<reference evidence="1 2" key="1">
    <citation type="journal article" date="2012" name="Stand. Genomic Sci.">
        <title>Complete genome sequence of the sulfur compounds oxidizing chemolithoautotroph Sulfuricurvum kujiense type strain (YK-1(T)).</title>
        <authorList>
            <person name="Han C."/>
            <person name="Kotsyurbenko O."/>
            <person name="Chertkov O."/>
            <person name="Held B."/>
            <person name="Lapidus A."/>
            <person name="Nolan M."/>
            <person name="Lucas S."/>
            <person name="Hammon N."/>
            <person name="Deshpande S."/>
            <person name="Cheng J.F."/>
            <person name="Tapia R."/>
            <person name="Goodwin L.A."/>
            <person name="Pitluck S."/>
            <person name="Liolios K."/>
            <person name="Pagani I."/>
            <person name="Ivanova N."/>
            <person name="Mavromatis K."/>
            <person name="Mikhailova N."/>
            <person name="Pati A."/>
            <person name="Chen A."/>
            <person name="Palaniappan K."/>
            <person name="Land M."/>
            <person name="Hauser L."/>
            <person name="Chang Y.J."/>
            <person name="Jeffries C.D."/>
            <person name="Brambilla E.M."/>
            <person name="Rohde M."/>
            <person name="Spring S."/>
            <person name="Sikorski J."/>
            <person name="Goker M."/>
            <person name="Woyke T."/>
            <person name="Bristow J."/>
            <person name="Eisen J.A."/>
            <person name="Markowitz V."/>
            <person name="Hugenholtz P."/>
            <person name="Kyrpides N.C."/>
            <person name="Klenk H.P."/>
            <person name="Detter J.C."/>
        </authorList>
    </citation>
    <scope>NUCLEOTIDE SEQUENCE [LARGE SCALE GENOMIC DNA]</scope>
    <source>
        <strain evidence="2">ATCC BAA-921 / DSM 16994 / JCM 11577 / YK-1</strain>
    </source>
</reference>
<dbReference type="RefSeq" id="WP_013459078.1">
    <property type="nucleotide sequence ID" value="NC_014762.1"/>
</dbReference>
<proteinExistence type="predicted"/>
<dbReference type="KEGG" id="sku:Sulku_0214"/>
<dbReference type="OrthoDB" id="5347067at2"/>
<gene>
    <name evidence="1" type="ordered locus">Sulku_0214</name>
</gene>
<evidence type="ECO:0000313" key="2">
    <source>
        <dbReference type="Proteomes" id="UP000008721"/>
    </source>
</evidence>
<dbReference type="HOGENOM" id="CLU_203645_0_0_7"/>
<dbReference type="STRING" id="709032.Sulku_0214"/>
<accession>E4TXW8</accession>
<dbReference type="AlphaFoldDB" id="E4TXW8"/>
<protein>
    <submittedName>
        <fullName evidence="1">Uncharacterized protein</fullName>
    </submittedName>
</protein>